<dbReference type="OrthoDB" id="10064100at2759"/>
<evidence type="ECO:0000313" key="7">
    <source>
        <dbReference type="Proteomes" id="UP000515123"/>
    </source>
</evidence>
<dbReference type="Pfam" id="PF04564">
    <property type="entry name" value="U-box"/>
    <property type="match status" value="1"/>
</dbReference>
<dbReference type="PANTHER" id="PTHR23315">
    <property type="entry name" value="U BOX DOMAIN-CONTAINING"/>
    <property type="match status" value="1"/>
</dbReference>
<name>A0A6P5GFB6_ANACO</name>
<dbReference type="CDD" id="cd16664">
    <property type="entry name" value="RING-Ubox_PUB"/>
    <property type="match status" value="1"/>
</dbReference>
<keyword evidence="7" id="KW-1185">Reference proteome</keyword>
<protein>
    <recommendedName>
        <fullName evidence="3">RING-type E3 ubiquitin transferase</fullName>
        <ecNumber evidence="3">2.3.2.27</ecNumber>
    </recommendedName>
</protein>
<dbReference type="SMART" id="SM00504">
    <property type="entry name" value="Ubox"/>
    <property type="match status" value="1"/>
</dbReference>
<comment type="pathway">
    <text evidence="2">Protein modification; protein ubiquitination.</text>
</comment>
<dbReference type="Gene3D" id="1.25.10.10">
    <property type="entry name" value="Leucine-rich Repeat Variant"/>
    <property type="match status" value="1"/>
</dbReference>
<evidence type="ECO:0000256" key="1">
    <source>
        <dbReference type="ARBA" id="ARBA00000900"/>
    </source>
</evidence>
<evidence type="ECO:0000256" key="4">
    <source>
        <dbReference type="ARBA" id="ARBA00022679"/>
    </source>
</evidence>
<dbReference type="UniPathway" id="UPA00143"/>
<dbReference type="GO" id="GO:0061630">
    <property type="term" value="F:ubiquitin protein ligase activity"/>
    <property type="evidence" value="ECO:0007669"/>
    <property type="project" value="UniProtKB-EC"/>
</dbReference>
<dbReference type="PANTHER" id="PTHR23315:SF82">
    <property type="entry name" value="RING-TYPE E3 UBIQUITIN TRANSFERASE"/>
    <property type="match status" value="1"/>
</dbReference>
<comment type="catalytic activity">
    <reaction evidence="1">
        <text>S-ubiquitinyl-[E2 ubiquitin-conjugating enzyme]-L-cysteine + [acceptor protein]-L-lysine = [E2 ubiquitin-conjugating enzyme]-L-cysteine + N(6)-ubiquitinyl-[acceptor protein]-L-lysine.</text>
        <dbReference type="EC" id="2.3.2.27"/>
    </reaction>
</comment>
<keyword evidence="5" id="KW-0833">Ubl conjugation pathway</keyword>
<dbReference type="Proteomes" id="UP000515123">
    <property type="component" value="Linkage group 17"/>
</dbReference>
<evidence type="ECO:0000256" key="5">
    <source>
        <dbReference type="ARBA" id="ARBA00022786"/>
    </source>
</evidence>
<dbReference type="AlphaFoldDB" id="A0A6P5GFB6"/>
<dbReference type="GeneID" id="109723397"/>
<evidence type="ECO:0000259" key="6">
    <source>
        <dbReference type="PROSITE" id="PS51698"/>
    </source>
</evidence>
<reference evidence="7" key="1">
    <citation type="journal article" date="2015" name="Nat. Genet.">
        <title>The pineapple genome and the evolution of CAM photosynthesis.</title>
        <authorList>
            <person name="Ming R."/>
            <person name="VanBuren R."/>
            <person name="Wai C.M."/>
            <person name="Tang H."/>
            <person name="Schatz M.C."/>
            <person name="Bowers J.E."/>
            <person name="Lyons E."/>
            <person name="Wang M.L."/>
            <person name="Chen J."/>
            <person name="Biggers E."/>
            <person name="Zhang J."/>
            <person name="Huang L."/>
            <person name="Zhang L."/>
            <person name="Miao W."/>
            <person name="Zhang J."/>
            <person name="Ye Z."/>
            <person name="Miao C."/>
            <person name="Lin Z."/>
            <person name="Wang H."/>
            <person name="Zhou H."/>
            <person name="Yim W.C."/>
            <person name="Priest H.D."/>
            <person name="Zheng C."/>
            <person name="Woodhouse M."/>
            <person name="Edger P.P."/>
            <person name="Guyot R."/>
            <person name="Guo H.B."/>
            <person name="Guo H."/>
            <person name="Zheng G."/>
            <person name="Singh R."/>
            <person name="Sharma A."/>
            <person name="Min X."/>
            <person name="Zheng Y."/>
            <person name="Lee H."/>
            <person name="Gurtowski J."/>
            <person name="Sedlazeck F.J."/>
            <person name="Harkess A."/>
            <person name="McKain M.R."/>
            <person name="Liao Z."/>
            <person name="Fang J."/>
            <person name="Liu J."/>
            <person name="Zhang X."/>
            <person name="Zhang Q."/>
            <person name="Hu W."/>
            <person name="Qin Y."/>
            <person name="Wang K."/>
            <person name="Chen L.Y."/>
            <person name="Shirley N."/>
            <person name="Lin Y.R."/>
            <person name="Liu L.Y."/>
            <person name="Hernandez A.G."/>
            <person name="Wright C.L."/>
            <person name="Bulone V."/>
            <person name="Tuskan G.A."/>
            <person name="Heath K."/>
            <person name="Zee F."/>
            <person name="Moore P.H."/>
            <person name="Sunkar R."/>
            <person name="Leebens-Mack J.H."/>
            <person name="Mockler T."/>
            <person name="Bennetzen J.L."/>
            <person name="Freeling M."/>
            <person name="Sankoff D."/>
            <person name="Paterson A.H."/>
            <person name="Zhu X."/>
            <person name="Yang X."/>
            <person name="Smith J.A."/>
            <person name="Cushman J.C."/>
            <person name="Paull R.E."/>
            <person name="Yu Q."/>
        </authorList>
    </citation>
    <scope>NUCLEOTIDE SEQUENCE [LARGE SCALE GENOMIC DNA]</scope>
    <source>
        <strain evidence="7">cv. F153</strain>
    </source>
</reference>
<accession>A0A6P5GFB6</accession>
<evidence type="ECO:0000256" key="2">
    <source>
        <dbReference type="ARBA" id="ARBA00004906"/>
    </source>
</evidence>
<dbReference type="InterPro" id="IPR013083">
    <property type="entry name" value="Znf_RING/FYVE/PHD"/>
</dbReference>
<dbReference type="Gene3D" id="3.30.40.10">
    <property type="entry name" value="Zinc/RING finger domain, C3HC4 (zinc finger)"/>
    <property type="match status" value="1"/>
</dbReference>
<evidence type="ECO:0000313" key="8">
    <source>
        <dbReference type="RefSeq" id="XP_020107331.1"/>
    </source>
</evidence>
<dbReference type="InterPro" id="IPR003613">
    <property type="entry name" value="Ubox_domain"/>
</dbReference>
<gene>
    <name evidence="8" type="primary">LOC109723397</name>
</gene>
<organism evidence="7 8">
    <name type="scientific">Ananas comosus</name>
    <name type="common">Pineapple</name>
    <name type="synonym">Ananas ananas</name>
    <dbReference type="NCBI Taxonomy" id="4615"/>
    <lineage>
        <taxon>Eukaryota</taxon>
        <taxon>Viridiplantae</taxon>
        <taxon>Streptophyta</taxon>
        <taxon>Embryophyta</taxon>
        <taxon>Tracheophyta</taxon>
        <taxon>Spermatophyta</taxon>
        <taxon>Magnoliopsida</taxon>
        <taxon>Liliopsida</taxon>
        <taxon>Poales</taxon>
        <taxon>Bromeliaceae</taxon>
        <taxon>Bromelioideae</taxon>
        <taxon>Ananas</taxon>
    </lineage>
</organism>
<sequence>MANGNDQSKNLAELERTLRVTEATAQLLCFAARSFAGLGGLLPRPEIFEWVFAALDALKFLRTSDDCGCYERRRASACGSGPVPEFFLCPISKRVMREPVVIASGKTFERSAIEKWLDEGNRTCPLTDQVLPNTILIRDLQIAKLISSWRSLYKCKRGQVRDDEVPIELHERIRSNFYGLVYAVTSDDGSKREEAIKALRDLIAVHKRSVNYLLSKNAAFIVLLVHLLFESHCKADAELQNAILGIICVAAEHLPNKRIITAVREAIPILIVALREGLSMEIKTKCAIIFSLLSGDIPANKVKIGELGGMGLLVGLLKGGDSEAKRAAALAISKLCEARKNWGRAFVERAAIAALRAAFCNESVEEAMSILPGLKGCHLILSEVMTEIVSLHESTGAEGSGNLGREIICLVESELVGAGDVSEVSCSPEIAEVLRWLKRRSDFP</sequence>
<dbReference type="EC" id="2.3.2.27" evidence="3"/>
<dbReference type="SUPFAM" id="SSF48371">
    <property type="entry name" value="ARM repeat"/>
    <property type="match status" value="1"/>
</dbReference>
<reference evidence="8" key="2">
    <citation type="submission" date="2025-08" db="UniProtKB">
        <authorList>
            <consortium name="RefSeq"/>
        </authorList>
    </citation>
    <scope>IDENTIFICATION</scope>
    <source>
        <tissue evidence="8">Leaf</tissue>
    </source>
</reference>
<dbReference type="SUPFAM" id="SSF57850">
    <property type="entry name" value="RING/U-box"/>
    <property type="match status" value="1"/>
</dbReference>
<proteinExistence type="predicted"/>
<keyword evidence="4" id="KW-0808">Transferase</keyword>
<dbReference type="PROSITE" id="PS51698">
    <property type="entry name" value="U_BOX"/>
    <property type="match status" value="1"/>
</dbReference>
<evidence type="ECO:0000256" key="3">
    <source>
        <dbReference type="ARBA" id="ARBA00012483"/>
    </source>
</evidence>
<dbReference type="RefSeq" id="XP_020107331.1">
    <property type="nucleotide sequence ID" value="XM_020251742.1"/>
</dbReference>
<dbReference type="GO" id="GO:0016567">
    <property type="term" value="P:protein ubiquitination"/>
    <property type="evidence" value="ECO:0007669"/>
    <property type="project" value="UniProtKB-UniPathway"/>
</dbReference>
<dbReference type="InterPro" id="IPR045210">
    <property type="entry name" value="RING-Ubox_PUB"/>
</dbReference>
<dbReference type="InterPro" id="IPR011989">
    <property type="entry name" value="ARM-like"/>
</dbReference>
<feature type="domain" description="U-box" evidence="6">
    <location>
        <begin position="82"/>
        <end position="156"/>
    </location>
</feature>
<dbReference type="InterPro" id="IPR016024">
    <property type="entry name" value="ARM-type_fold"/>
</dbReference>